<evidence type="ECO:0000313" key="1">
    <source>
        <dbReference type="EMBL" id="KAK1763143.1"/>
    </source>
</evidence>
<dbReference type="GO" id="GO:0030638">
    <property type="term" value="P:polyketide metabolic process"/>
    <property type="evidence" value="ECO:0007669"/>
    <property type="project" value="InterPro"/>
</dbReference>
<dbReference type="AlphaFoldDB" id="A0AAJ0BTJ6"/>
<dbReference type="GeneID" id="85312276"/>
<sequence>MANIGTIFRSFIDAVNQGQWAQIARFFDSHLCYMDHRVTLEDYISSLEGSASIFQPKKTIDVLVQDDESGQLGARLIVRATPTRALEDGDPAGQPIEFPEHVICKFEDGRITDIKSITDMDVVREGLSHIEPSSETGPRVSDSANVDLAQMYTSYIRCINNQTMATELHKYCQPHVTWCGRQLALVEYRMLMEDSFSAISGLVFKVRHLVVDKERQQLAVRIEFSGTPVKDYAGVEPNGKAVNFAEHAFYWLEDGKIRRVSTVIDWDAYRRQMREP</sequence>
<protein>
    <submittedName>
        <fullName evidence="1">SnoaL-domain-containing protein</fullName>
    </submittedName>
</protein>
<dbReference type="Proteomes" id="UP001244011">
    <property type="component" value="Unassembled WGS sequence"/>
</dbReference>
<accession>A0AAJ0BTJ6</accession>
<reference evidence="1" key="1">
    <citation type="submission" date="2023-06" db="EMBL/GenBank/DDBJ databases">
        <title>Genome-scale phylogeny and comparative genomics of the fungal order Sordariales.</title>
        <authorList>
            <consortium name="Lawrence Berkeley National Laboratory"/>
            <person name="Hensen N."/>
            <person name="Bonometti L."/>
            <person name="Westerberg I."/>
            <person name="Brannstrom I.O."/>
            <person name="Guillou S."/>
            <person name="Cros-Aarteil S."/>
            <person name="Calhoun S."/>
            <person name="Haridas S."/>
            <person name="Kuo A."/>
            <person name="Mondo S."/>
            <person name="Pangilinan J."/>
            <person name="Riley R."/>
            <person name="Labutti K."/>
            <person name="Andreopoulos B."/>
            <person name="Lipzen A."/>
            <person name="Chen C."/>
            <person name="Yanf M."/>
            <person name="Daum C."/>
            <person name="Ng V."/>
            <person name="Clum A."/>
            <person name="Steindorff A."/>
            <person name="Ohm R."/>
            <person name="Martin F."/>
            <person name="Silar P."/>
            <person name="Natvig D."/>
            <person name="Lalanne C."/>
            <person name="Gautier V."/>
            <person name="Ament-Velasquez S.L."/>
            <person name="Kruys A."/>
            <person name="Hutchinson M.I."/>
            <person name="Powell A.J."/>
            <person name="Barry K."/>
            <person name="Miller A.N."/>
            <person name="Grigoriev I.V."/>
            <person name="Debuchy R."/>
            <person name="Gladieux P."/>
            <person name="Thoren M.H."/>
            <person name="Johannesson H."/>
        </authorList>
    </citation>
    <scope>NUCLEOTIDE SEQUENCE</scope>
    <source>
        <strain evidence="1">8032-3</strain>
    </source>
</reference>
<name>A0AAJ0BTJ6_9PEZI</name>
<dbReference type="Gene3D" id="3.10.450.50">
    <property type="match status" value="2"/>
</dbReference>
<dbReference type="SUPFAM" id="SSF54427">
    <property type="entry name" value="NTF2-like"/>
    <property type="match status" value="2"/>
</dbReference>
<dbReference type="Pfam" id="PF07366">
    <property type="entry name" value="SnoaL"/>
    <property type="match status" value="2"/>
</dbReference>
<dbReference type="RefSeq" id="XP_060279356.1">
    <property type="nucleotide sequence ID" value="XM_060429089.1"/>
</dbReference>
<evidence type="ECO:0000313" key="2">
    <source>
        <dbReference type="Proteomes" id="UP001244011"/>
    </source>
</evidence>
<dbReference type="EMBL" id="MU839030">
    <property type="protein sequence ID" value="KAK1763143.1"/>
    <property type="molecule type" value="Genomic_DNA"/>
</dbReference>
<proteinExistence type="predicted"/>
<dbReference type="InterPro" id="IPR032710">
    <property type="entry name" value="NTF2-like_dom_sf"/>
</dbReference>
<dbReference type="InterPro" id="IPR009959">
    <property type="entry name" value="Cyclase_SnoaL-like"/>
</dbReference>
<comment type="caution">
    <text evidence="1">The sequence shown here is derived from an EMBL/GenBank/DDBJ whole genome shotgun (WGS) entry which is preliminary data.</text>
</comment>
<keyword evidence="2" id="KW-1185">Reference proteome</keyword>
<gene>
    <name evidence="1" type="ORF">QBC33DRAFT_550504</name>
</gene>
<organism evidence="1 2">
    <name type="scientific">Phialemonium atrogriseum</name>
    <dbReference type="NCBI Taxonomy" id="1093897"/>
    <lineage>
        <taxon>Eukaryota</taxon>
        <taxon>Fungi</taxon>
        <taxon>Dikarya</taxon>
        <taxon>Ascomycota</taxon>
        <taxon>Pezizomycotina</taxon>
        <taxon>Sordariomycetes</taxon>
        <taxon>Sordariomycetidae</taxon>
        <taxon>Cephalothecales</taxon>
        <taxon>Cephalothecaceae</taxon>
        <taxon>Phialemonium</taxon>
    </lineage>
</organism>